<keyword evidence="3" id="KW-1185">Reference proteome</keyword>
<feature type="transmembrane region" description="Helical" evidence="1">
    <location>
        <begin position="253"/>
        <end position="271"/>
    </location>
</feature>
<gene>
    <name evidence="2" type="ORF">O6P33_05825</name>
</gene>
<feature type="transmembrane region" description="Helical" evidence="1">
    <location>
        <begin position="366"/>
        <end position="386"/>
    </location>
</feature>
<proteinExistence type="predicted"/>
<feature type="transmembrane region" description="Helical" evidence="1">
    <location>
        <begin position="12"/>
        <end position="36"/>
    </location>
</feature>
<organism evidence="2 3">
    <name type="scientific">Denitrificimonas caeni</name>
    <dbReference type="NCBI Taxonomy" id="521720"/>
    <lineage>
        <taxon>Bacteria</taxon>
        <taxon>Pseudomonadati</taxon>
        <taxon>Pseudomonadota</taxon>
        <taxon>Gammaproteobacteria</taxon>
        <taxon>Pseudomonadales</taxon>
        <taxon>Pseudomonadaceae</taxon>
        <taxon>Denitrificimonas</taxon>
    </lineage>
</organism>
<evidence type="ECO:0000313" key="3">
    <source>
        <dbReference type="Proteomes" id="UP001212189"/>
    </source>
</evidence>
<feature type="transmembrane region" description="Helical" evidence="1">
    <location>
        <begin position="214"/>
        <end position="241"/>
    </location>
</feature>
<dbReference type="InterPro" id="IPR059133">
    <property type="entry name" value="TsoY-like"/>
</dbReference>
<accession>A0AAE9VRW7</accession>
<dbReference type="NCBIfam" id="NF047644">
    <property type="entry name" value="TsoY_fam"/>
    <property type="match status" value="1"/>
</dbReference>
<feature type="transmembrane region" description="Helical" evidence="1">
    <location>
        <begin position="66"/>
        <end position="87"/>
    </location>
</feature>
<keyword evidence="1" id="KW-0812">Transmembrane</keyword>
<dbReference type="Proteomes" id="UP001212189">
    <property type="component" value="Chromosome"/>
</dbReference>
<name>A0AAE9VRW7_9GAMM</name>
<feature type="transmembrane region" description="Helical" evidence="1">
    <location>
        <begin position="331"/>
        <end position="354"/>
    </location>
</feature>
<dbReference type="RefSeq" id="WP_269819264.1">
    <property type="nucleotide sequence ID" value="NZ_CP114976.1"/>
</dbReference>
<dbReference type="AlphaFoldDB" id="A0AAE9VRW7"/>
<keyword evidence="1" id="KW-1133">Transmembrane helix</keyword>
<evidence type="ECO:0000313" key="2">
    <source>
        <dbReference type="EMBL" id="WBE26342.1"/>
    </source>
</evidence>
<sequence>MLKRDPQQPWHPSYWLAALGAGGLSISFFMYLMWMIPHTGFPMPTWEHLSAALQGSSALPTGVQPLAFAATTLMVLLALLHFTLVVWNLREQSAARKSDSYAASWLDSPNEVQLMTQPLTLAMTVNVCFALGALLVPGLWSVVEYLFPLALLAFAGIGVWALRIYGRYISRILVSGGYRSDEHNHLSPLIAVFTFAMLSVGFAAPAAMSNTQALSVLASTLSILFLMVALVTGLLVLISGLQAMMQHGLQPQATPSVWMLVPIMTLLGIEWVRLQHGLDLHFATPIVPSKIFVMLTGIFMLQLGIMLLGYRIMQLNGYLAAHFKGDQRSPISFGLICPGVAVFVMGMFWWHLVWVESGIVSAFSPVYWLAIGILATVQFYTLTALLRLSARLLRYKPVVIASMQ</sequence>
<protein>
    <submittedName>
        <fullName evidence="2">Uncharacterized protein</fullName>
    </submittedName>
</protein>
<feature type="transmembrane region" description="Helical" evidence="1">
    <location>
        <begin position="119"/>
        <end position="140"/>
    </location>
</feature>
<evidence type="ECO:0000256" key="1">
    <source>
        <dbReference type="SAM" id="Phobius"/>
    </source>
</evidence>
<feature type="transmembrane region" description="Helical" evidence="1">
    <location>
        <begin position="146"/>
        <end position="165"/>
    </location>
</feature>
<dbReference type="KEGG" id="dce:O6P33_05825"/>
<keyword evidence="1" id="KW-0472">Membrane</keyword>
<feature type="transmembrane region" description="Helical" evidence="1">
    <location>
        <begin position="291"/>
        <end position="310"/>
    </location>
</feature>
<dbReference type="EMBL" id="CP114976">
    <property type="protein sequence ID" value="WBE26342.1"/>
    <property type="molecule type" value="Genomic_DNA"/>
</dbReference>
<reference evidence="2 3" key="1">
    <citation type="submission" date="2022-12" db="EMBL/GenBank/DDBJ databases">
        <title>Coexistence and Characterization of a Novel Tigecycline Resistance gene tet(X) variant and blaNDM-1 in a Pseudomonas caeni Isolate of Chicken Origin.</title>
        <authorList>
            <person name="Lu X."/>
            <person name="Zhang L."/>
            <person name="Li R."/>
            <person name="Wang Z."/>
        </authorList>
    </citation>
    <scope>NUCLEOTIDE SEQUENCE [LARGE SCALE GENOMIC DNA]</scope>
    <source>
        <strain evidence="2 3">CE14</strain>
    </source>
</reference>
<feature type="transmembrane region" description="Helical" evidence="1">
    <location>
        <begin position="186"/>
        <end position="208"/>
    </location>
</feature>